<dbReference type="EMBL" id="CAKOFQ010007187">
    <property type="protein sequence ID" value="CAH1993931.1"/>
    <property type="molecule type" value="Genomic_DNA"/>
</dbReference>
<dbReference type="AlphaFoldDB" id="A0A9P0LEE5"/>
<proteinExistence type="predicted"/>
<protein>
    <submittedName>
        <fullName evidence="1">Uncharacterized protein</fullName>
    </submittedName>
</protein>
<reference evidence="1" key="1">
    <citation type="submission" date="2022-03" db="EMBL/GenBank/DDBJ databases">
        <authorList>
            <person name="Sayadi A."/>
        </authorList>
    </citation>
    <scope>NUCLEOTIDE SEQUENCE</scope>
</reference>
<dbReference type="Proteomes" id="UP001152888">
    <property type="component" value="Unassembled WGS sequence"/>
</dbReference>
<name>A0A9P0LEE5_ACAOB</name>
<accession>A0A9P0LEE5</accession>
<dbReference type="OrthoDB" id="6741208at2759"/>
<sequence length="31" mass="3856">MLERVCQNWTLRMGHLKRSRGQHLHEIIFKH</sequence>
<organism evidence="1 2">
    <name type="scientific">Acanthoscelides obtectus</name>
    <name type="common">Bean weevil</name>
    <name type="synonym">Bruchus obtectus</name>
    <dbReference type="NCBI Taxonomy" id="200917"/>
    <lineage>
        <taxon>Eukaryota</taxon>
        <taxon>Metazoa</taxon>
        <taxon>Ecdysozoa</taxon>
        <taxon>Arthropoda</taxon>
        <taxon>Hexapoda</taxon>
        <taxon>Insecta</taxon>
        <taxon>Pterygota</taxon>
        <taxon>Neoptera</taxon>
        <taxon>Endopterygota</taxon>
        <taxon>Coleoptera</taxon>
        <taxon>Polyphaga</taxon>
        <taxon>Cucujiformia</taxon>
        <taxon>Chrysomeloidea</taxon>
        <taxon>Chrysomelidae</taxon>
        <taxon>Bruchinae</taxon>
        <taxon>Bruchini</taxon>
        <taxon>Acanthoscelides</taxon>
    </lineage>
</organism>
<keyword evidence="2" id="KW-1185">Reference proteome</keyword>
<evidence type="ECO:0000313" key="2">
    <source>
        <dbReference type="Proteomes" id="UP001152888"/>
    </source>
</evidence>
<evidence type="ECO:0000313" key="1">
    <source>
        <dbReference type="EMBL" id="CAH1993931.1"/>
    </source>
</evidence>
<gene>
    <name evidence="1" type="ORF">ACAOBT_LOCUS21820</name>
</gene>
<comment type="caution">
    <text evidence="1">The sequence shown here is derived from an EMBL/GenBank/DDBJ whole genome shotgun (WGS) entry which is preliminary data.</text>
</comment>